<dbReference type="EMBL" id="BPVZ01000060">
    <property type="protein sequence ID" value="GKV22376.1"/>
    <property type="molecule type" value="Genomic_DNA"/>
</dbReference>
<gene>
    <name evidence="1" type="ORF">SLEP1_g32256</name>
</gene>
<organism evidence="1 2">
    <name type="scientific">Rubroshorea leprosula</name>
    <dbReference type="NCBI Taxonomy" id="152421"/>
    <lineage>
        <taxon>Eukaryota</taxon>
        <taxon>Viridiplantae</taxon>
        <taxon>Streptophyta</taxon>
        <taxon>Embryophyta</taxon>
        <taxon>Tracheophyta</taxon>
        <taxon>Spermatophyta</taxon>
        <taxon>Magnoliopsida</taxon>
        <taxon>eudicotyledons</taxon>
        <taxon>Gunneridae</taxon>
        <taxon>Pentapetalae</taxon>
        <taxon>rosids</taxon>
        <taxon>malvids</taxon>
        <taxon>Malvales</taxon>
        <taxon>Dipterocarpaceae</taxon>
        <taxon>Rubroshorea</taxon>
    </lineage>
</organism>
<dbReference type="AlphaFoldDB" id="A0AAV5KCS0"/>
<dbReference type="Proteomes" id="UP001054252">
    <property type="component" value="Unassembled WGS sequence"/>
</dbReference>
<accession>A0AAV5KCS0</accession>
<proteinExistence type="predicted"/>
<evidence type="ECO:0000313" key="1">
    <source>
        <dbReference type="EMBL" id="GKV22376.1"/>
    </source>
</evidence>
<evidence type="ECO:0000313" key="2">
    <source>
        <dbReference type="Proteomes" id="UP001054252"/>
    </source>
</evidence>
<comment type="caution">
    <text evidence="1">The sequence shown here is derived from an EMBL/GenBank/DDBJ whole genome shotgun (WGS) entry which is preliminary data.</text>
</comment>
<keyword evidence="2" id="KW-1185">Reference proteome</keyword>
<name>A0AAV5KCS0_9ROSI</name>
<reference evidence="1 2" key="1">
    <citation type="journal article" date="2021" name="Commun. Biol.">
        <title>The genome of Shorea leprosula (Dipterocarpaceae) highlights the ecological relevance of drought in aseasonal tropical rainforests.</title>
        <authorList>
            <person name="Ng K.K.S."/>
            <person name="Kobayashi M.J."/>
            <person name="Fawcett J.A."/>
            <person name="Hatakeyama M."/>
            <person name="Paape T."/>
            <person name="Ng C.H."/>
            <person name="Ang C.C."/>
            <person name="Tnah L.H."/>
            <person name="Lee C.T."/>
            <person name="Nishiyama T."/>
            <person name="Sese J."/>
            <person name="O'Brien M.J."/>
            <person name="Copetti D."/>
            <person name="Mohd Noor M.I."/>
            <person name="Ong R.C."/>
            <person name="Putra M."/>
            <person name="Sireger I.Z."/>
            <person name="Indrioko S."/>
            <person name="Kosugi Y."/>
            <person name="Izuno A."/>
            <person name="Isagi Y."/>
            <person name="Lee S.L."/>
            <person name="Shimizu K.K."/>
        </authorList>
    </citation>
    <scope>NUCLEOTIDE SEQUENCE [LARGE SCALE GENOMIC DNA]</scope>
    <source>
        <strain evidence="1">214</strain>
    </source>
</reference>
<protein>
    <submittedName>
        <fullName evidence="1">Uncharacterized protein</fullName>
    </submittedName>
</protein>
<sequence length="34" mass="3818">MASSLLDCFLALSNSFVASFLSPTLRWMAHQEML</sequence>